<evidence type="ECO:0000313" key="11">
    <source>
        <dbReference type="Proteomes" id="UP001152561"/>
    </source>
</evidence>
<dbReference type="GO" id="GO:0003677">
    <property type="term" value="F:DNA binding"/>
    <property type="evidence" value="ECO:0007669"/>
    <property type="project" value="InterPro"/>
</dbReference>
<dbReference type="Pfam" id="PF00940">
    <property type="entry name" value="RNA_pol"/>
    <property type="match status" value="1"/>
</dbReference>
<evidence type="ECO:0000256" key="5">
    <source>
        <dbReference type="ARBA" id="ARBA00022679"/>
    </source>
</evidence>
<sequence>MDFRSRLKNSNCFGLDDEFHDDYKVVALRFAPKVLPGQEELPLVLFCDQGSSPKISQCEGDSVEGQETESCILSKIYALTGWFTYVASRDVGLRFDGVHDSFWTHACDVDQMKIIFWEKFVELHSMPLLKKKFDGSQKSEMYLFFCSFVVHEDGE</sequence>
<evidence type="ECO:0000256" key="6">
    <source>
        <dbReference type="ARBA" id="ARBA00022695"/>
    </source>
</evidence>
<dbReference type="GO" id="GO:0006390">
    <property type="term" value="P:mitochondrial transcription"/>
    <property type="evidence" value="ECO:0007669"/>
    <property type="project" value="TreeGrafter"/>
</dbReference>
<dbReference type="AlphaFoldDB" id="A0A9Q1M5I5"/>
<dbReference type="OrthoDB" id="276422at2759"/>
<dbReference type="Proteomes" id="UP001152561">
    <property type="component" value="Unassembled WGS sequence"/>
</dbReference>
<keyword evidence="5" id="KW-0808">Transferase</keyword>
<keyword evidence="11" id="KW-1185">Reference proteome</keyword>
<dbReference type="SUPFAM" id="SSF56672">
    <property type="entry name" value="DNA/RNA polymerases"/>
    <property type="match status" value="1"/>
</dbReference>
<accession>A0A9Q1M5I5</accession>
<dbReference type="PANTHER" id="PTHR10102">
    <property type="entry name" value="DNA-DIRECTED RNA POLYMERASE, MITOCHONDRIAL"/>
    <property type="match status" value="1"/>
</dbReference>
<keyword evidence="4" id="KW-0240">DNA-directed RNA polymerase</keyword>
<protein>
    <recommendedName>
        <fullName evidence="3">DNA-directed RNA polymerase</fullName>
        <ecNumber evidence="3">2.7.7.6</ecNumber>
    </recommendedName>
</protein>
<dbReference type="PANTHER" id="PTHR10102:SF1">
    <property type="entry name" value="DNA-DIRECTED RNA POLYMERASE 3, CHLOROPLASTIC"/>
    <property type="match status" value="1"/>
</dbReference>
<comment type="catalytic activity">
    <reaction evidence="8">
        <text>RNA(n) + a ribonucleoside 5'-triphosphate = RNA(n+1) + diphosphate</text>
        <dbReference type="Rhea" id="RHEA:21248"/>
        <dbReference type="Rhea" id="RHEA-COMP:14527"/>
        <dbReference type="Rhea" id="RHEA-COMP:17342"/>
        <dbReference type="ChEBI" id="CHEBI:33019"/>
        <dbReference type="ChEBI" id="CHEBI:61557"/>
        <dbReference type="ChEBI" id="CHEBI:140395"/>
        <dbReference type="EC" id="2.7.7.6"/>
    </reaction>
</comment>
<dbReference type="InterPro" id="IPR043502">
    <property type="entry name" value="DNA/RNA_pol_sf"/>
</dbReference>
<dbReference type="InterPro" id="IPR046950">
    <property type="entry name" value="DNA-dir_Rpol_C_phage-type"/>
</dbReference>
<dbReference type="EC" id="2.7.7.6" evidence="3"/>
<organism evidence="10 11">
    <name type="scientific">Anisodus acutangulus</name>
    <dbReference type="NCBI Taxonomy" id="402998"/>
    <lineage>
        <taxon>Eukaryota</taxon>
        <taxon>Viridiplantae</taxon>
        <taxon>Streptophyta</taxon>
        <taxon>Embryophyta</taxon>
        <taxon>Tracheophyta</taxon>
        <taxon>Spermatophyta</taxon>
        <taxon>Magnoliopsida</taxon>
        <taxon>eudicotyledons</taxon>
        <taxon>Gunneridae</taxon>
        <taxon>Pentapetalae</taxon>
        <taxon>asterids</taxon>
        <taxon>lamiids</taxon>
        <taxon>Solanales</taxon>
        <taxon>Solanaceae</taxon>
        <taxon>Solanoideae</taxon>
        <taxon>Hyoscyameae</taxon>
        <taxon>Anisodus</taxon>
    </lineage>
</organism>
<comment type="similarity">
    <text evidence="2">Belongs to the phage and mitochondrial RNA polymerase family.</text>
</comment>
<dbReference type="GO" id="GO:0003899">
    <property type="term" value="F:DNA-directed RNA polymerase activity"/>
    <property type="evidence" value="ECO:0007669"/>
    <property type="project" value="UniProtKB-EC"/>
</dbReference>
<evidence type="ECO:0000259" key="9">
    <source>
        <dbReference type="Pfam" id="PF00940"/>
    </source>
</evidence>
<name>A0A9Q1M5I5_9SOLA</name>
<dbReference type="Gene3D" id="3.30.70.370">
    <property type="match status" value="1"/>
</dbReference>
<evidence type="ECO:0000256" key="1">
    <source>
        <dbReference type="ARBA" id="ARBA00004026"/>
    </source>
</evidence>
<gene>
    <name evidence="10" type="ORF">K7X08_032861</name>
</gene>
<keyword evidence="7" id="KW-0804">Transcription</keyword>
<dbReference type="GO" id="GO:0034245">
    <property type="term" value="C:mitochondrial DNA-directed RNA polymerase complex"/>
    <property type="evidence" value="ECO:0007669"/>
    <property type="project" value="TreeGrafter"/>
</dbReference>
<comment type="caution">
    <text evidence="10">The sequence shown here is derived from an EMBL/GenBank/DDBJ whole genome shotgun (WGS) entry which is preliminary data.</text>
</comment>
<dbReference type="InterPro" id="IPR002092">
    <property type="entry name" value="DNA-dir_Rpol_phage-type"/>
</dbReference>
<evidence type="ECO:0000256" key="7">
    <source>
        <dbReference type="ARBA" id="ARBA00023163"/>
    </source>
</evidence>
<evidence type="ECO:0000256" key="4">
    <source>
        <dbReference type="ARBA" id="ARBA00022478"/>
    </source>
</evidence>
<comment type="function">
    <text evidence="1">DNA-dependent RNA polymerase catalyzes the transcription of DNA into RNA using the four ribonucleoside triphosphates as substrates.</text>
</comment>
<evidence type="ECO:0000256" key="8">
    <source>
        <dbReference type="ARBA" id="ARBA00048552"/>
    </source>
</evidence>
<dbReference type="EMBL" id="JAJAGQ010000011">
    <property type="protein sequence ID" value="KAJ8549154.1"/>
    <property type="molecule type" value="Genomic_DNA"/>
</dbReference>
<reference evidence="11" key="1">
    <citation type="journal article" date="2023" name="Proc. Natl. Acad. Sci. U.S.A.">
        <title>Genomic and structural basis for evolution of tropane alkaloid biosynthesis.</title>
        <authorList>
            <person name="Wanga Y.-J."/>
            <person name="Taina T."/>
            <person name="Yua J.-Y."/>
            <person name="Lia J."/>
            <person name="Xua B."/>
            <person name="Chenc J."/>
            <person name="D'Auriad J.C."/>
            <person name="Huanga J.-P."/>
            <person name="Huanga S.-X."/>
        </authorList>
    </citation>
    <scope>NUCLEOTIDE SEQUENCE [LARGE SCALE GENOMIC DNA]</scope>
    <source>
        <strain evidence="11">cv. KIB-2019</strain>
    </source>
</reference>
<evidence type="ECO:0000313" key="10">
    <source>
        <dbReference type="EMBL" id="KAJ8549154.1"/>
    </source>
</evidence>
<feature type="domain" description="DNA-directed RNA polymerase C-terminal" evidence="9">
    <location>
        <begin position="84"/>
        <end position="131"/>
    </location>
</feature>
<evidence type="ECO:0000256" key="3">
    <source>
        <dbReference type="ARBA" id="ARBA00012418"/>
    </source>
</evidence>
<proteinExistence type="inferred from homology"/>
<evidence type="ECO:0000256" key="2">
    <source>
        <dbReference type="ARBA" id="ARBA00009493"/>
    </source>
</evidence>
<keyword evidence="6" id="KW-0548">Nucleotidyltransferase</keyword>